<dbReference type="OrthoDB" id="3945550at2759"/>
<dbReference type="RefSeq" id="XP_009224830.1">
    <property type="nucleotide sequence ID" value="XM_009226566.1"/>
</dbReference>
<protein>
    <recommendedName>
        <fullName evidence="4">F-box domain-containing protein</fullName>
    </recommendedName>
</protein>
<keyword evidence="3" id="KW-1185">Reference proteome</keyword>
<dbReference type="HOGENOM" id="CLU_024672_1_0_1"/>
<dbReference type="STRING" id="644352.J3P5D5"/>
<dbReference type="AlphaFoldDB" id="J3P5D5"/>
<dbReference type="EnsemblFungi" id="EJT74886">
    <property type="protein sequence ID" value="EJT74886"/>
    <property type="gene ID" value="GGTG_08724"/>
</dbReference>
<dbReference type="Gene3D" id="3.80.10.10">
    <property type="entry name" value="Ribonuclease Inhibitor"/>
    <property type="match status" value="1"/>
</dbReference>
<evidence type="ECO:0000313" key="2">
    <source>
        <dbReference type="EnsemblFungi" id="EJT74886"/>
    </source>
</evidence>
<accession>J3P5D5</accession>
<reference evidence="3" key="1">
    <citation type="submission" date="2010-07" db="EMBL/GenBank/DDBJ databases">
        <title>The genome sequence of Gaeumannomyces graminis var. tritici strain R3-111a-1.</title>
        <authorList>
            <consortium name="The Broad Institute Genome Sequencing Platform"/>
            <person name="Ma L.-J."/>
            <person name="Dead R."/>
            <person name="Young S."/>
            <person name="Zeng Q."/>
            <person name="Koehrsen M."/>
            <person name="Alvarado L."/>
            <person name="Berlin A."/>
            <person name="Chapman S.B."/>
            <person name="Chen Z."/>
            <person name="Freedman E."/>
            <person name="Gellesch M."/>
            <person name="Goldberg J."/>
            <person name="Griggs A."/>
            <person name="Gujja S."/>
            <person name="Heilman E.R."/>
            <person name="Heiman D."/>
            <person name="Hepburn T."/>
            <person name="Howarth C."/>
            <person name="Jen D."/>
            <person name="Larson L."/>
            <person name="Mehta T."/>
            <person name="Neiman D."/>
            <person name="Pearson M."/>
            <person name="Roberts A."/>
            <person name="Saif S."/>
            <person name="Shea T."/>
            <person name="Shenoy N."/>
            <person name="Sisk P."/>
            <person name="Stolte C."/>
            <person name="Sykes S."/>
            <person name="Walk T."/>
            <person name="White J."/>
            <person name="Yandava C."/>
            <person name="Haas B."/>
            <person name="Nusbaum C."/>
            <person name="Birren B."/>
        </authorList>
    </citation>
    <scope>NUCLEOTIDE SEQUENCE [LARGE SCALE GENOMIC DNA]</scope>
    <source>
        <strain evidence="3">R3-111a-1</strain>
    </source>
</reference>
<gene>
    <name evidence="2" type="primary">20349182</name>
    <name evidence="1" type="ORF">GGTG_08724</name>
</gene>
<organism evidence="1">
    <name type="scientific">Gaeumannomyces tritici (strain R3-111a-1)</name>
    <name type="common">Wheat and barley take-all root rot fungus</name>
    <name type="synonym">Gaeumannomyces graminis var. tritici</name>
    <dbReference type="NCBI Taxonomy" id="644352"/>
    <lineage>
        <taxon>Eukaryota</taxon>
        <taxon>Fungi</taxon>
        <taxon>Dikarya</taxon>
        <taxon>Ascomycota</taxon>
        <taxon>Pezizomycotina</taxon>
        <taxon>Sordariomycetes</taxon>
        <taxon>Sordariomycetidae</taxon>
        <taxon>Magnaporthales</taxon>
        <taxon>Magnaporthaceae</taxon>
        <taxon>Gaeumannomyces</taxon>
    </lineage>
</organism>
<evidence type="ECO:0000313" key="3">
    <source>
        <dbReference type="Proteomes" id="UP000006039"/>
    </source>
</evidence>
<evidence type="ECO:0008006" key="4">
    <source>
        <dbReference type="Google" id="ProtNLM"/>
    </source>
</evidence>
<name>J3P5D5_GAET3</name>
<reference evidence="2" key="5">
    <citation type="submission" date="2018-04" db="UniProtKB">
        <authorList>
            <consortium name="EnsemblFungi"/>
        </authorList>
    </citation>
    <scope>IDENTIFICATION</scope>
    <source>
        <strain evidence="2">R3-111a-1</strain>
    </source>
</reference>
<dbReference type="GeneID" id="20349182"/>
<reference evidence="2" key="4">
    <citation type="journal article" date="2015" name="G3 (Bethesda)">
        <title>Genome sequences of three phytopathogenic species of the Magnaporthaceae family of fungi.</title>
        <authorList>
            <person name="Okagaki L.H."/>
            <person name="Nunes C.C."/>
            <person name="Sailsbery J."/>
            <person name="Clay B."/>
            <person name="Brown D."/>
            <person name="John T."/>
            <person name="Oh Y."/>
            <person name="Young N."/>
            <person name="Fitzgerald M."/>
            <person name="Haas B.J."/>
            <person name="Zeng Q."/>
            <person name="Young S."/>
            <person name="Adiconis X."/>
            <person name="Fan L."/>
            <person name="Levin J.Z."/>
            <person name="Mitchell T.K."/>
            <person name="Okubara P.A."/>
            <person name="Farman M.L."/>
            <person name="Kohn L.M."/>
            <person name="Birren B."/>
            <person name="Ma L.-J."/>
            <person name="Dean R.A."/>
        </authorList>
    </citation>
    <scope>NUCLEOTIDE SEQUENCE</scope>
    <source>
        <strain evidence="2">R3-111a-1</strain>
    </source>
</reference>
<reference evidence="1" key="3">
    <citation type="submission" date="2010-09" db="EMBL/GenBank/DDBJ databases">
        <title>Annotation of Gaeumannomyces graminis var. tritici R3-111a-1.</title>
        <authorList>
            <consortium name="The Broad Institute Genome Sequencing Platform"/>
            <person name="Ma L.-J."/>
            <person name="Dead R."/>
            <person name="Young S.K."/>
            <person name="Zeng Q."/>
            <person name="Gargeya S."/>
            <person name="Fitzgerald M."/>
            <person name="Haas B."/>
            <person name="Abouelleil A."/>
            <person name="Alvarado L."/>
            <person name="Arachchi H.M."/>
            <person name="Berlin A."/>
            <person name="Brown A."/>
            <person name="Chapman S.B."/>
            <person name="Chen Z."/>
            <person name="Dunbar C."/>
            <person name="Freedman E."/>
            <person name="Gearin G."/>
            <person name="Gellesch M."/>
            <person name="Goldberg J."/>
            <person name="Griggs A."/>
            <person name="Gujja S."/>
            <person name="Heiman D."/>
            <person name="Howarth C."/>
            <person name="Larson L."/>
            <person name="Lui A."/>
            <person name="MacDonald P.J.P."/>
            <person name="Mehta T."/>
            <person name="Montmayeur A."/>
            <person name="Murphy C."/>
            <person name="Neiman D."/>
            <person name="Pearson M."/>
            <person name="Priest M."/>
            <person name="Roberts A."/>
            <person name="Saif S."/>
            <person name="Shea T."/>
            <person name="Shenoy N."/>
            <person name="Sisk P."/>
            <person name="Stolte C."/>
            <person name="Sykes S."/>
            <person name="Yandava C."/>
            <person name="Wortman J."/>
            <person name="Nusbaum C."/>
            <person name="Birren B."/>
        </authorList>
    </citation>
    <scope>NUCLEOTIDE SEQUENCE</scope>
    <source>
        <strain evidence="1">R3-111a-1</strain>
    </source>
</reference>
<dbReference type="VEuPathDB" id="FungiDB:GGTG_08724"/>
<dbReference type="InterPro" id="IPR032675">
    <property type="entry name" value="LRR_dom_sf"/>
</dbReference>
<sequence>MKTATISLDDLPLEVLQRIAASLGATHRPSLCALAMSNSSWHRASLPFLLRDIRFAVSDPETLRSRIDAGSKTLSDSAHLVRHLHIEGFLNLTPRQRTRDSAEHIRRTGIADIFGADMPILHRYTDSDEEAVMVSAEEDAAWRPLVGLVKSLPHLAKLSYDCSNQFPPSLLDAVHKHHPRCKLHILSFHLWSLTLEQPDPHEMALATSPCLHSIKCWYTHPERQARHKFNENVIMDLIASLAPNLKEVRLVGVSPSTSLSGMFAPTHVWPGLPGFDGGNATKASLTHWSHAGLVPINSGSLQKWDRRIDFDHLQHLDVGGGYQAPSRVSAEALEWFSLNHSFPQLKTLRLHLEHDVSGAGPDHNETTSSFFGALEPLEELDVSGPLTGEILDRILSRHGPTLTSFGFCPIERYGRPQPGPMSMVLRKDHIMKIQAACPRLEHLAVPIRRTKSDPRETELYRSLGKFRRLRSLFLRLDCSSPHAVPPSAESGTPDYEEDYSLFDGYDRNPFWSASYIRCGDVRKALEKSAADETLARSVWHVICGAKEGARLRWLKLHPDGGWSFGIHGTAPYAMRRIVSNLSRSWLVERGVRDDEAEDDAAIRVRELGREAREARDRAYDVQSPHACIWREYSAIDIFHRIWPLKGPRGGASWRQAWSSFPLAP</sequence>
<dbReference type="Proteomes" id="UP000006039">
    <property type="component" value="Unassembled WGS sequence"/>
</dbReference>
<evidence type="ECO:0000313" key="1">
    <source>
        <dbReference type="EMBL" id="EJT74886.1"/>
    </source>
</evidence>
<dbReference type="EMBL" id="GL385398">
    <property type="protein sequence ID" value="EJT74886.1"/>
    <property type="molecule type" value="Genomic_DNA"/>
</dbReference>
<proteinExistence type="predicted"/>
<reference evidence="1" key="2">
    <citation type="submission" date="2010-07" db="EMBL/GenBank/DDBJ databases">
        <authorList>
            <consortium name="The Broad Institute Genome Sequencing Platform"/>
            <consortium name="Broad Institute Genome Sequencing Center for Infectious Disease"/>
            <person name="Ma L.-J."/>
            <person name="Dead R."/>
            <person name="Young S."/>
            <person name="Zeng Q."/>
            <person name="Koehrsen M."/>
            <person name="Alvarado L."/>
            <person name="Berlin A."/>
            <person name="Chapman S.B."/>
            <person name="Chen Z."/>
            <person name="Freedman E."/>
            <person name="Gellesch M."/>
            <person name="Goldberg J."/>
            <person name="Griggs A."/>
            <person name="Gujja S."/>
            <person name="Heilman E.R."/>
            <person name="Heiman D."/>
            <person name="Hepburn T."/>
            <person name="Howarth C."/>
            <person name="Jen D."/>
            <person name="Larson L."/>
            <person name="Mehta T."/>
            <person name="Neiman D."/>
            <person name="Pearson M."/>
            <person name="Roberts A."/>
            <person name="Saif S."/>
            <person name="Shea T."/>
            <person name="Shenoy N."/>
            <person name="Sisk P."/>
            <person name="Stolte C."/>
            <person name="Sykes S."/>
            <person name="Walk T."/>
            <person name="White J."/>
            <person name="Yandava C."/>
            <person name="Haas B."/>
            <person name="Nusbaum C."/>
            <person name="Birren B."/>
        </authorList>
    </citation>
    <scope>NUCLEOTIDE SEQUENCE</scope>
    <source>
        <strain evidence="1">R3-111a-1</strain>
    </source>
</reference>
<dbReference type="eggNOG" id="ENOG502SJ7Y">
    <property type="taxonomic scope" value="Eukaryota"/>
</dbReference>